<evidence type="ECO:0000259" key="8">
    <source>
        <dbReference type="Pfam" id="PF04316"/>
    </source>
</evidence>
<evidence type="ECO:0000256" key="6">
    <source>
        <dbReference type="ARBA" id="ARBA00023163"/>
    </source>
</evidence>
<dbReference type="AlphaFoldDB" id="A0A3B1BFS2"/>
<dbReference type="Gene3D" id="6.10.140.30">
    <property type="entry name" value="Anti-sigma-28 factor FlgM"/>
    <property type="match status" value="1"/>
</dbReference>
<feature type="domain" description="Anti-sigma-28 factor FlgM C-terminal" evidence="8">
    <location>
        <begin position="47"/>
        <end position="100"/>
    </location>
</feature>
<protein>
    <recommendedName>
        <fullName evidence="2">Negative regulator of flagellin synthesis</fullName>
    </recommendedName>
</protein>
<keyword evidence="6" id="KW-0804">Transcription</keyword>
<feature type="region of interest" description="Disordered" evidence="7">
    <location>
        <begin position="1"/>
        <end position="43"/>
    </location>
</feature>
<evidence type="ECO:0000256" key="7">
    <source>
        <dbReference type="SAM" id="MobiDB-lite"/>
    </source>
</evidence>
<name>A0A3B1BFS2_9ZZZZ</name>
<evidence type="ECO:0000256" key="3">
    <source>
        <dbReference type="ARBA" id="ARBA00022491"/>
    </source>
</evidence>
<evidence type="ECO:0000256" key="4">
    <source>
        <dbReference type="ARBA" id="ARBA00022795"/>
    </source>
</evidence>
<evidence type="ECO:0000313" key="9">
    <source>
        <dbReference type="EMBL" id="VAX16959.1"/>
    </source>
</evidence>
<evidence type="ECO:0000256" key="5">
    <source>
        <dbReference type="ARBA" id="ARBA00023015"/>
    </source>
</evidence>
<dbReference type="EMBL" id="UOGA01000082">
    <property type="protein sequence ID" value="VAX16959.1"/>
    <property type="molecule type" value="Genomic_DNA"/>
</dbReference>
<evidence type="ECO:0000256" key="2">
    <source>
        <dbReference type="ARBA" id="ARBA00017823"/>
    </source>
</evidence>
<dbReference type="NCBIfam" id="TIGR03824">
    <property type="entry name" value="FlgM_jcvi"/>
    <property type="match status" value="1"/>
</dbReference>
<evidence type="ECO:0000256" key="1">
    <source>
        <dbReference type="ARBA" id="ARBA00005322"/>
    </source>
</evidence>
<sequence length="107" mass="11579">MKITGHDGSINQSKIDGLQNRDNSAPAKVKSSGRPEAVPVESRSSETVAVSTLGREIGNVKALVKNAPDIRREKIEALKEKIAKGEYEVSGDKIAGKIIEDIIKQNR</sequence>
<keyword evidence="5" id="KW-0805">Transcription regulation</keyword>
<reference evidence="9" key="1">
    <citation type="submission" date="2018-06" db="EMBL/GenBank/DDBJ databases">
        <authorList>
            <person name="Zhirakovskaya E."/>
        </authorList>
    </citation>
    <scope>NUCLEOTIDE SEQUENCE</scope>
</reference>
<dbReference type="InterPro" id="IPR035890">
    <property type="entry name" value="Anti-sigma-28_factor_FlgM_sf"/>
</dbReference>
<dbReference type="SUPFAM" id="SSF101498">
    <property type="entry name" value="Anti-sigma factor FlgM"/>
    <property type="match status" value="1"/>
</dbReference>
<proteinExistence type="inferred from homology"/>
<dbReference type="GO" id="GO:0045892">
    <property type="term" value="P:negative regulation of DNA-templated transcription"/>
    <property type="evidence" value="ECO:0007669"/>
    <property type="project" value="InterPro"/>
</dbReference>
<dbReference type="InterPro" id="IPR031316">
    <property type="entry name" value="FlgM_C"/>
</dbReference>
<accession>A0A3B1BFS2</accession>
<keyword evidence="3" id="KW-0678">Repressor</keyword>
<dbReference type="InterPro" id="IPR007412">
    <property type="entry name" value="FlgM"/>
</dbReference>
<dbReference type="GO" id="GO:0044781">
    <property type="term" value="P:bacterial-type flagellum organization"/>
    <property type="evidence" value="ECO:0007669"/>
    <property type="project" value="UniProtKB-KW"/>
</dbReference>
<dbReference type="Pfam" id="PF04316">
    <property type="entry name" value="FlgM"/>
    <property type="match status" value="1"/>
</dbReference>
<organism evidence="9">
    <name type="scientific">hydrothermal vent metagenome</name>
    <dbReference type="NCBI Taxonomy" id="652676"/>
    <lineage>
        <taxon>unclassified sequences</taxon>
        <taxon>metagenomes</taxon>
        <taxon>ecological metagenomes</taxon>
    </lineage>
</organism>
<gene>
    <name evidence="9" type="ORF">MNBD_NITROSPINAE04-1207</name>
</gene>
<comment type="similarity">
    <text evidence="1">Belongs to the FlgM family.</text>
</comment>
<keyword evidence="4" id="KW-1005">Bacterial flagellum biogenesis</keyword>